<reference evidence="1 2" key="1">
    <citation type="submission" date="2020-01" db="EMBL/GenBank/DDBJ databases">
        <title>Genome sequencing of strain KACC 21507.</title>
        <authorList>
            <person name="Heo J."/>
            <person name="Kim S.-J."/>
            <person name="Kim J.-S."/>
            <person name="Hong S.-B."/>
            <person name="Kwon S.-W."/>
        </authorList>
    </citation>
    <scope>NUCLEOTIDE SEQUENCE [LARGE SCALE GENOMIC DNA]</scope>
    <source>
        <strain evidence="1 2">KACC 21507</strain>
    </source>
</reference>
<keyword evidence="2" id="KW-1185">Reference proteome</keyword>
<protein>
    <submittedName>
        <fullName evidence="1">Uncharacterized protein</fullName>
    </submittedName>
</protein>
<dbReference type="EMBL" id="CP047652">
    <property type="protein sequence ID" value="QHI95254.1"/>
    <property type="molecule type" value="Genomic_DNA"/>
</dbReference>
<accession>A0A6P1NFM5</accession>
<gene>
    <name evidence="1" type="ORF">GT348_02265</name>
</gene>
<name>A0A6P1NFM5_9PROT</name>
<dbReference type="Proteomes" id="UP000463975">
    <property type="component" value="Chromosome"/>
</dbReference>
<sequence length="83" mass="9820">MRFGNRMLSENRPIRRNLDEKKKQLKELRDVLEHMKPHTSLALKNSIRRRISELSTDILSSSQKRPDDSVKTSQHKIYALYAD</sequence>
<organism evidence="1 2">
    <name type="scientific">Aristophania vespae</name>
    <dbReference type="NCBI Taxonomy" id="2697033"/>
    <lineage>
        <taxon>Bacteria</taxon>
        <taxon>Pseudomonadati</taxon>
        <taxon>Pseudomonadota</taxon>
        <taxon>Alphaproteobacteria</taxon>
        <taxon>Acetobacterales</taxon>
        <taxon>Acetobacteraceae</taxon>
        <taxon>Aristophania</taxon>
    </lineage>
</organism>
<evidence type="ECO:0000313" key="2">
    <source>
        <dbReference type="Proteomes" id="UP000463975"/>
    </source>
</evidence>
<proteinExistence type="predicted"/>
<dbReference type="RefSeq" id="WP_160618332.1">
    <property type="nucleotide sequence ID" value="NZ_CP047652.1"/>
</dbReference>
<evidence type="ECO:0000313" key="1">
    <source>
        <dbReference type="EMBL" id="QHI95254.1"/>
    </source>
</evidence>
<dbReference type="AlphaFoldDB" id="A0A6P1NFM5"/>
<dbReference type="KEGG" id="bomb:GT348_02265"/>